<proteinExistence type="predicted"/>
<evidence type="ECO:0000313" key="3">
    <source>
        <dbReference type="Proteomes" id="UP000284403"/>
    </source>
</evidence>
<dbReference type="AlphaFoldDB" id="A0A422MSF7"/>
<gene>
    <name evidence="2" type="ORF">Tco025E_09802</name>
</gene>
<dbReference type="OrthoDB" id="10344204at2759"/>
<sequence length="101" mass="10936">TLCLGLVTTKSFLLALPIIACSFFGRPTMDGNTWRGASSPEKPAFTIPEPLSQTMADCSSSDIVRNRDAIKTRSLIKFVVACSWCKSEGKKPGRKTAVKTP</sequence>
<dbReference type="EMBL" id="MKKU01001314">
    <property type="protein sequence ID" value="RNE96130.1"/>
    <property type="molecule type" value="Genomic_DNA"/>
</dbReference>
<dbReference type="Proteomes" id="UP000284403">
    <property type="component" value="Unassembled WGS sequence"/>
</dbReference>
<reference evidence="2 3" key="1">
    <citation type="journal article" date="2018" name="BMC Genomics">
        <title>Genomic comparison of Trypanosoma conorhini and Trypanosoma rangeli to Trypanosoma cruzi strains of high and low virulence.</title>
        <authorList>
            <person name="Bradwell K.R."/>
            <person name="Koparde V.N."/>
            <person name="Matveyev A.V."/>
            <person name="Serrano M.G."/>
            <person name="Alves J.M."/>
            <person name="Parikh H."/>
            <person name="Huang B."/>
            <person name="Lee V."/>
            <person name="Espinosa-Alvarez O."/>
            <person name="Ortiz P.A."/>
            <person name="Costa-Martins A.G."/>
            <person name="Teixeira M.M."/>
            <person name="Buck G.A."/>
        </authorList>
    </citation>
    <scope>NUCLEOTIDE SEQUENCE [LARGE SCALE GENOMIC DNA]</scope>
    <source>
        <strain evidence="2 3">025E</strain>
    </source>
</reference>
<accession>A0A422MSF7</accession>
<keyword evidence="1" id="KW-0732">Signal</keyword>
<protein>
    <submittedName>
        <fullName evidence="2">Uncharacterized protein</fullName>
    </submittedName>
</protein>
<keyword evidence="3" id="KW-1185">Reference proteome</keyword>
<evidence type="ECO:0000256" key="1">
    <source>
        <dbReference type="SAM" id="SignalP"/>
    </source>
</evidence>
<dbReference type="RefSeq" id="XP_029223255.1">
    <property type="nucleotide sequence ID" value="XM_029376609.1"/>
</dbReference>
<organism evidence="2 3">
    <name type="scientific">Trypanosoma conorhini</name>
    <dbReference type="NCBI Taxonomy" id="83891"/>
    <lineage>
        <taxon>Eukaryota</taxon>
        <taxon>Discoba</taxon>
        <taxon>Euglenozoa</taxon>
        <taxon>Kinetoplastea</taxon>
        <taxon>Metakinetoplastina</taxon>
        <taxon>Trypanosomatida</taxon>
        <taxon>Trypanosomatidae</taxon>
        <taxon>Trypanosoma</taxon>
    </lineage>
</organism>
<feature type="signal peptide" evidence="1">
    <location>
        <begin position="1"/>
        <end position="15"/>
    </location>
</feature>
<name>A0A422MSF7_9TRYP</name>
<feature type="chain" id="PRO_5019498463" evidence="1">
    <location>
        <begin position="16"/>
        <end position="101"/>
    </location>
</feature>
<comment type="caution">
    <text evidence="2">The sequence shown here is derived from an EMBL/GenBank/DDBJ whole genome shotgun (WGS) entry which is preliminary data.</text>
</comment>
<evidence type="ECO:0000313" key="2">
    <source>
        <dbReference type="EMBL" id="RNE96130.1"/>
    </source>
</evidence>
<feature type="non-terminal residue" evidence="2">
    <location>
        <position position="1"/>
    </location>
</feature>
<dbReference type="GeneID" id="40323413"/>